<dbReference type="InterPro" id="IPR055414">
    <property type="entry name" value="LRR_R13L4/SHOC2-like"/>
</dbReference>
<feature type="domain" description="Protein kinase" evidence="14">
    <location>
        <begin position="18"/>
        <end position="308"/>
    </location>
</feature>
<dbReference type="Gene3D" id="1.10.510.10">
    <property type="entry name" value="Transferase(Phosphotransferase) domain 1"/>
    <property type="match status" value="1"/>
</dbReference>
<comment type="subcellular location">
    <subcellularLocation>
        <location evidence="1">Cell membrane</location>
        <topology evidence="1">Single-pass membrane protein</topology>
    </subcellularLocation>
</comment>
<keyword evidence="16" id="KW-1185">Reference proteome</keyword>
<evidence type="ECO:0000256" key="6">
    <source>
        <dbReference type="ARBA" id="ARBA00022741"/>
    </source>
</evidence>
<dbReference type="Proteomes" id="UP001497457">
    <property type="component" value="Chromosome 24b"/>
</dbReference>
<dbReference type="Gene3D" id="3.80.10.10">
    <property type="entry name" value="Ribonuclease Inhibitor"/>
    <property type="match status" value="3"/>
</dbReference>
<keyword evidence="4" id="KW-0812">Transmembrane</keyword>
<dbReference type="SMART" id="SM00220">
    <property type="entry name" value="S_TKc"/>
    <property type="match status" value="1"/>
</dbReference>
<dbReference type="InterPro" id="IPR017441">
    <property type="entry name" value="Protein_kinase_ATP_BS"/>
</dbReference>
<dbReference type="SUPFAM" id="SSF52047">
    <property type="entry name" value="RNI-like"/>
    <property type="match status" value="1"/>
</dbReference>
<organism evidence="15 16">
    <name type="scientific">Urochloa decumbens</name>
    <dbReference type="NCBI Taxonomy" id="240449"/>
    <lineage>
        <taxon>Eukaryota</taxon>
        <taxon>Viridiplantae</taxon>
        <taxon>Streptophyta</taxon>
        <taxon>Embryophyta</taxon>
        <taxon>Tracheophyta</taxon>
        <taxon>Spermatophyta</taxon>
        <taxon>Magnoliopsida</taxon>
        <taxon>Liliopsida</taxon>
        <taxon>Poales</taxon>
        <taxon>Poaceae</taxon>
        <taxon>PACMAD clade</taxon>
        <taxon>Panicoideae</taxon>
        <taxon>Panicodae</taxon>
        <taxon>Paniceae</taxon>
        <taxon>Melinidinae</taxon>
        <taxon>Urochloa</taxon>
    </lineage>
</organism>
<dbReference type="FunFam" id="1.10.10.10:FF:000322">
    <property type="entry name" value="Probable disease resistance protein At1g63360"/>
    <property type="match status" value="1"/>
</dbReference>
<evidence type="ECO:0000256" key="10">
    <source>
        <dbReference type="ARBA" id="ARBA00022989"/>
    </source>
</evidence>
<dbReference type="InterPro" id="IPR056789">
    <property type="entry name" value="LRR_R13L1-DRL21"/>
</dbReference>
<dbReference type="SUPFAM" id="SSF52058">
    <property type="entry name" value="L domain-like"/>
    <property type="match status" value="2"/>
</dbReference>
<dbReference type="SMART" id="SM00367">
    <property type="entry name" value="LRR_CC"/>
    <property type="match status" value="3"/>
</dbReference>
<dbReference type="PANTHER" id="PTHR45707">
    <property type="entry name" value="C2 CALCIUM/LIPID-BINDING PLANT PHOSPHORIBOSYLTRANSFERASE FAMILY PROTEIN"/>
    <property type="match status" value="1"/>
</dbReference>
<evidence type="ECO:0000256" key="4">
    <source>
        <dbReference type="ARBA" id="ARBA00022692"/>
    </source>
</evidence>
<proteinExistence type="predicted"/>
<dbReference type="GO" id="GO:0005524">
    <property type="term" value="F:ATP binding"/>
    <property type="evidence" value="ECO:0007669"/>
    <property type="project" value="UniProtKB-UniRule"/>
</dbReference>
<gene>
    <name evidence="15" type="ORF">URODEC1_LOCUS60657</name>
</gene>
<dbReference type="PRINTS" id="PR00364">
    <property type="entry name" value="DISEASERSIST"/>
</dbReference>
<dbReference type="FunFam" id="3.30.200.20:FF:000465">
    <property type="entry name" value="Cysteine-rich receptor-like protein kinase 6"/>
    <property type="match status" value="1"/>
</dbReference>
<evidence type="ECO:0000259" key="14">
    <source>
        <dbReference type="PROSITE" id="PS50011"/>
    </source>
</evidence>
<keyword evidence="2" id="KW-0433">Leucine-rich repeat</keyword>
<sequence>MKPEDVTFQLLRELTKDFSEKEILGEGSFGVVYKGLTKNGEVVAVKKLRDDVINLDHKQFENEFYNLTKLNHQNIVRLLGYCYEIERIPMEYNGTTMLTEKTYRALCLEYLHNGSLQNYLSGDKSAGLEWHTRYTIMKGICEGLKHIHELEEPLLHLDLKPANILLDEKMVPKLADFGLSKIFSEERTRTTKSPIGTLGYQPPEYIERGEISKMFDIFSLGVVMIQIVSGPKDGKYEGMRSVDNNFIDLVKTYRRNKLHQEKWSDSLLEKYCRQVETCTQIALECLEKDSQKRPDMKNVIDRLNQVEIDSGKRLQKGYQMGMEPNDATHKKQHSNLMTSSTCTEVESVDERETSSNVVEEYIVGRTDEKRKVVDSLPQGSITQKIIILPIYGIGGIGKTTFARLIYNDTKFKNYSHVWVYVSQSFNLNKIGNSIISQLSGNKSEIINETEMITRLKKLLSVKRVMIVLDDLWENNNQFELDKLKHMLNPDGSFNTIVLVTTRSKYVAKHICTNIEAYKIEFLTDGMCWDIIKQRSGFEARNDKERLADVGKEIAVKCRGVALAARSLGFMLKSMKYDKWREVKDSKIWNESILKDATLPNHILASLKLSYNEMEPCLMSCFTYCAIFPKGHKIIKEEIIYQWISLGFVKPTKLHSSMQLGEKYIVQLLGMSFLQHSVPPKIYREYKKGLTFTMHDLVHDLARSLVADEILVDSNIYAGGRDYRYACFTHWRKPLELLTDFPGTIKAMHILVPLHWLIRGKAFRKGNKRHADAFLSAKRLQVLHLVRGCIDEFPASICELVELRYLSAPGGRSGGWYSVPSKLPDSFTMLSELIYLDLSRSNISALPVSIGEIKGLMHLDISDCQHMRKLPRSFVNLKKLVHLNLSNCSVKITAEAICGLTNIQHLNLSYKKNGFNENLPPHRYHKLESLQEVISNLIELRYLDLSGYSWRANNHPLPDEILSLVDRICTLTNLVHLDLSSNVQLGSVPERIGSLRELSTLDLSGCEALVTLPGCMREMDSLKFLNVTGCPVDKSTVPPSKYLVLPYFTVHASDCESRSNIGLLQHENPNMLHISRLENVKSAEDVCSMNLSGKEAMKSLSLEWTRDARRSVQDMDVLGELVPPKSLNYFELRGYHSVSFPNWVMRIKRDDLPDLTKVILWGLRKCNGLPPLGQLPRLLELVLGEMDSIMTIEKDFCNAVPDAFRQLKRFHLCHMKNLEVWYTTYYNQYYGKEFMFPNLEYLLIRDCPKLRLRPCPPKTRDWEIENSDNVLSSWNEEEDQVTISARQENPGASYSATPGILKVKFSKIPLERWRLLHHLLPTYKLCITCCTDLTTNSPEIIRELSSIKSLYLEDGTQRTQLPEWLGELTSLERLVITKCPGLDAPPENMKQLTCLRYLWLSDCGSISALPQWLGELISLRELTISDWRNLSDFPESMRRLTSLHELHLEGCPRITALPECLGDLASLNKLFINCGDMESLPASIQKLTKLERLTIYAPKLEQWCALVGNQKKLAHIKLRCIGFKYVDKIFKDINSFYKEDREF</sequence>
<name>A0ABC9B1X6_9POAL</name>
<dbReference type="SUPFAM" id="SSF52540">
    <property type="entry name" value="P-loop containing nucleoside triphosphate hydrolases"/>
    <property type="match status" value="1"/>
</dbReference>
<dbReference type="GO" id="GO:0005886">
    <property type="term" value="C:plasma membrane"/>
    <property type="evidence" value="ECO:0007669"/>
    <property type="project" value="UniProtKB-SubCell"/>
</dbReference>
<feature type="region of interest" description="Disordered" evidence="13">
    <location>
        <begin position="327"/>
        <end position="349"/>
    </location>
</feature>
<dbReference type="GO" id="GO:0009626">
    <property type="term" value="P:plant-type hypersensitive response"/>
    <property type="evidence" value="ECO:0007669"/>
    <property type="project" value="UniProtKB-ARBA"/>
</dbReference>
<dbReference type="Gene3D" id="1.10.10.10">
    <property type="entry name" value="Winged helix-like DNA-binding domain superfamily/Winged helix DNA-binding domain"/>
    <property type="match status" value="1"/>
</dbReference>
<keyword evidence="11" id="KW-0472">Membrane</keyword>
<dbReference type="Gene3D" id="3.40.50.300">
    <property type="entry name" value="P-loop containing nucleotide triphosphate hydrolases"/>
    <property type="match status" value="1"/>
</dbReference>
<dbReference type="InterPro" id="IPR036388">
    <property type="entry name" value="WH-like_DNA-bd_sf"/>
</dbReference>
<dbReference type="PROSITE" id="PS00107">
    <property type="entry name" value="PROTEIN_KINASE_ATP"/>
    <property type="match status" value="1"/>
</dbReference>
<keyword evidence="9 12" id="KW-0067">ATP-binding</keyword>
<dbReference type="Gene3D" id="1.10.8.430">
    <property type="entry name" value="Helical domain of apoptotic protease-activating factors"/>
    <property type="match status" value="1"/>
</dbReference>
<dbReference type="InterPro" id="IPR003591">
    <property type="entry name" value="Leu-rich_rpt_typical-subtyp"/>
</dbReference>
<dbReference type="Pfam" id="PF23559">
    <property type="entry name" value="WHD_DRP"/>
    <property type="match status" value="1"/>
</dbReference>
<dbReference type="Gene3D" id="3.30.200.20">
    <property type="entry name" value="Phosphorylase Kinase, domain 1"/>
    <property type="match status" value="1"/>
</dbReference>
<dbReference type="SMART" id="SM00369">
    <property type="entry name" value="LRR_TYP"/>
    <property type="match status" value="5"/>
</dbReference>
<keyword evidence="5" id="KW-0677">Repeat</keyword>
<reference evidence="15 16" key="2">
    <citation type="submission" date="2024-10" db="EMBL/GenBank/DDBJ databases">
        <authorList>
            <person name="Ryan C."/>
        </authorList>
    </citation>
    <scope>NUCLEOTIDE SEQUENCE [LARGE SCALE GENOMIC DNA]</scope>
</reference>
<evidence type="ECO:0000256" key="3">
    <source>
        <dbReference type="ARBA" id="ARBA00022679"/>
    </source>
</evidence>
<dbReference type="InterPro" id="IPR000719">
    <property type="entry name" value="Prot_kinase_dom"/>
</dbReference>
<dbReference type="InterPro" id="IPR011009">
    <property type="entry name" value="Kinase-like_dom_sf"/>
</dbReference>
<accession>A0ABC9B1X6</accession>
<evidence type="ECO:0000256" key="13">
    <source>
        <dbReference type="SAM" id="MobiDB-lite"/>
    </source>
</evidence>
<evidence type="ECO:0000256" key="1">
    <source>
        <dbReference type="ARBA" id="ARBA00004162"/>
    </source>
</evidence>
<protein>
    <recommendedName>
        <fullName evidence="14">Protein kinase domain-containing protein</fullName>
    </recommendedName>
</protein>
<dbReference type="GO" id="GO:0002758">
    <property type="term" value="P:innate immune response-activating signaling pathway"/>
    <property type="evidence" value="ECO:0007669"/>
    <property type="project" value="UniProtKB-ARBA"/>
</dbReference>
<dbReference type="InterPro" id="IPR008271">
    <property type="entry name" value="Ser/Thr_kinase_AS"/>
</dbReference>
<feature type="compositionally biased region" description="Polar residues" evidence="13">
    <location>
        <begin position="334"/>
        <end position="344"/>
    </location>
</feature>
<dbReference type="Pfam" id="PF00931">
    <property type="entry name" value="NB-ARC"/>
    <property type="match status" value="1"/>
</dbReference>
<dbReference type="InterPro" id="IPR042197">
    <property type="entry name" value="Apaf_helical"/>
</dbReference>
<dbReference type="InterPro" id="IPR032675">
    <property type="entry name" value="LRR_dom_sf"/>
</dbReference>
<dbReference type="EMBL" id="OZ075134">
    <property type="protein sequence ID" value="CAL4991430.1"/>
    <property type="molecule type" value="Genomic_DNA"/>
</dbReference>
<keyword evidence="7" id="KW-0418">Kinase</keyword>
<evidence type="ECO:0000256" key="11">
    <source>
        <dbReference type="ARBA" id="ARBA00023136"/>
    </source>
</evidence>
<evidence type="ECO:0000256" key="12">
    <source>
        <dbReference type="PROSITE-ProRule" id="PRU10141"/>
    </source>
</evidence>
<dbReference type="InterPro" id="IPR058922">
    <property type="entry name" value="WHD_DRP"/>
</dbReference>
<keyword evidence="6 12" id="KW-0547">Nucleotide-binding</keyword>
<reference evidence="16" key="1">
    <citation type="submission" date="2024-06" db="EMBL/GenBank/DDBJ databases">
        <authorList>
            <person name="Ryan C."/>
        </authorList>
    </citation>
    <scope>NUCLEOTIDE SEQUENCE [LARGE SCALE GENOMIC DNA]</scope>
</reference>
<evidence type="ECO:0000313" key="15">
    <source>
        <dbReference type="EMBL" id="CAL4991430.1"/>
    </source>
</evidence>
<evidence type="ECO:0000256" key="9">
    <source>
        <dbReference type="ARBA" id="ARBA00022840"/>
    </source>
</evidence>
<dbReference type="InterPro" id="IPR002182">
    <property type="entry name" value="NB-ARC"/>
</dbReference>
<evidence type="ECO:0000256" key="7">
    <source>
        <dbReference type="ARBA" id="ARBA00022777"/>
    </source>
</evidence>
<evidence type="ECO:0000256" key="5">
    <source>
        <dbReference type="ARBA" id="ARBA00022737"/>
    </source>
</evidence>
<dbReference type="PANTHER" id="PTHR45707:SF76">
    <property type="entry name" value="PROTEIN KINASE DOMAIN-CONTAINING PROTEIN"/>
    <property type="match status" value="1"/>
</dbReference>
<dbReference type="Pfam" id="PF00069">
    <property type="entry name" value="Pkinase"/>
    <property type="match status" value="1"/>
</dbReference>
<dbReference type="PROSITE" id="PS00108">
    <property type="entry name" value="PROTEIN_KINASE_ST"/>
    <property type="match status" value="1"/>
</dbReference>
<dbReference type="Pfam" id="PF25019">
    <property type="entry name" value="LRR_R13L1-DRL21"/>
    <property type="match status" value="1"/>
</dbReference>
<dbReference type="InterPro" id="IPR027417">
    <property type="entry name" value="P-loop_NTPase"/>
</dbReference>
<keyword evidence="3" id="KW-0808">Transferase</keyword>
<keyword evidence="10" id="KW-1133">Transmembrane helix</keyword>
<dbReference type="GO" id="GO:0042742">
    <property type="term" value="P:defense response to bacterium"/>
    <property type="evidence" value="ECO:0007669"/>
    <property type="project" value="UniProtKB-ARBA"/>
</dbReference>
<evidence type="ECO:0000313" key="16">
    <source>
        <dbReference type="Proteomes" id="UP001497457"/>
    </source>
</evidence>
<dbReference type="Pfam" id="PF23598">
    <property type="entry name" value="LRR_14"/>
    <property type="match status" value="1"/>
</dbReference>
<dbReference type="PROSITE" id="PS50011">
    <property type="entry name" value="PROTEIN_KINASE_DOM"/>
    <property type="match status" value="1"/>
</dbReference>
<dbReference type="GO" id="GO:0016301">
    <property type="term" value="F:kinase activity"/>
    <property type="evidence" value="ECO:0007669"/>
    <property type="project" value="UniProtKB-KW"/>
</dbReference>
<evidence type="ECO:0000256" key="2">
    <source>
        <dbReference type="ARBA" id="ARBA00022614"/>
    </source>
</evidence>
<dbReference type="InterPro" id="IPR006553">
    <property type="entry name" value="Leu-rich_rpt_Cys-con_subtyp"/>
</dbReference>
<evidence type="ECO:0000256" key="8">
    <source>
        <dbReference type="ARBA" id="ARBA00022821"/>
    </source>
</evidence>
<feature type="binding site" evidence="12">
    <location>
        <position position="47"/>
    </location>
    <ligand>
        <name>ATP</name>
        <dbReference type="ChEBI" id="CHEBI:30616"/>
    </ligand>
</feature>
<keyword evidence="8" id="KW-0611">Plant defense</keyword>
<dbReference type="SUPFAM" id="SSF56112">
    <property type="entry name" value="Protein kinase-like (PK-like)"/>
    <property type="match status" value="1"/>
</dbReference>